<sequence>MTKETKVATSNATEIMKAVNGAASAEILLIGFTEEPISEGDFEDSESTELGSFDFEL</sequence>
<dbReference type="EMBL" id="JABWDJ010000070">
    <property type="protein sequence ID" value="NVB74838.1"/>
    <property type="molecule type" value="Genomic_DNA"/>
</dbReference>
<protein>
    <submittedName>
        <fullName evidence="2">Uncharacterized protein</fullName>
    </submittedName>
</protein>
<dbReference type="AlphaFoldDB" id="A0A7Y6PFE2"/>
<feature type="region of interest" description="Disordered" evidence="1">
    <location>
        <begin position="38"/>
        <end position="57"/>
    </location>
</feature>
<gene>
    <name evidence="2" type="ORF">HUV05_15135</name>
</gene>
<evidence type="ECO:0000256" key="1">
    <source>
        <dbReference type="SAM" id="MobiDB-lite"/>
    </source>
</evidence>
<comment type="caution">
    <text evidence="2">The sequence shown here is derived from an EMBL/GenBank/DDBJ whole genome shotgun (WGS) entry which is preliminary data.</text>
</comment>
<reference evidence="2 3" key="2">
    <citation type="submission" date="2020-07" db="EMBL/GenBank/DDBJ databases">
        <title>Bacterial metabolism rescues the inhibition of intestinal drug absorption by food and drug additives.</title>
        <authorList>
            <person name="Zou L."/>
            <person name="Spanogiannopoulos P."/>
            <person name="Chien H.-C."/>
            <person name="Pieper L.M."/>
            <person name="Cai W."/>
            <person name="Khuri N."/>
            <person name="Pottel J."/>
            <person name="Vora B."/>
            <person name="Ni Z."/>
            <person name="Tsakalozou E."/>
            <person name="Zhang W."/>
            <person name="Shoichet B.K."/>
            <person name="Giacomini K.M."/>
            <person name="Turnbaugh P.J."/>
        </authorList>
    </citation>
    <scope>NUCLEOTIDE SEQUENCE [LARGE SCALE GENOMIC DNA]</scope>
    <source>
        <strain evidence="2 3">B33</strain>
    </source>
</reference>
<dbReference type="RefSeq" id="WP_176350614.1">
    <property type="nucleotide sequence ID" value="NZ_CAJTAS010000012.1"/>
</dbReference>
<proteinExistence type="predicted"/>
<organism evidence="2 3">
    <name type="scientific">Phocaeicola vulgatus</name>
    <name type="common">Bacteroides vulgatus</name>
    <dbReference type="NCBI Taxonomy" id="821"/>
    <lineage>
        <taxon>Bacteria</taxon>
        <taxon>Pseudomonadati</taxon>
        <taxon>Bacteroidota</taxon>
        <taxon>Bacteroidia</taxon>
        <taxon>Bacteroidales</taxon>
        <taxon>Bacteroidaceae</taxon>
        <taxon>Phocaeicola</taxon>
    </lineage>
</organism>
<evidence type="ECO:0000313" key="2">
    <source>
        <dbReference type="EMBL" id="NVB74838.1"/>
    </source>
</evidence>
<evidence type="ECO:0000313" key="3">
    <source>
        <dbReference type="Proteomes" id="UP000524321"/>
    </source>
</evidence>
<dbReference type="Proteomes" id="UP000524321">
    <property type="component" value="Unassembled WGS sequence"/>
</dbReference>
<feature type="compositionally biased region" description="Acidic residues" evidence="1">
    <location>
        <begin position="38"/>
        <end position="47"/>
    </location>
</feature>
<reference evidence="2 3" key="1">
    <citation type="submission" date="2020-04" db="EMBL/GenBank/DDBJ databases">
        <authorList>
            <person name="Pieper L."/>
        </authorList>
    </citation>
    <scope>NUCLEOTIDE SEQUENCE [LARGE SCALE GENOMIC DNA]</scope>
    <source>
        <strain evidence="2 3">B33</strain>
    </source>
</reference>
<accession>A0A7Y6PFE2</accession>
<name>A0A7Y6PFE2_PHOVU</name>